<dbReference type="Pfam" id="PF00664">
    <property type="entry name" value="ABC_membrane"/>
    <property type="match status" value="1"/>
</dbReference>
<dbReference type="OrthoDB" id="6500128at2759"/>
<dbReference type="PANTHER" id="PTHR24223:SF456">
    <property type="entry name" value="MULTIDRUG RESISTANCE-ASSOCIATED PROTEIN LETHAL(2)03659"/>
    <property type="match status" value="1"/>
</dbReference>
<dbReference type="Gene3D" id="3.40.50.300">
    <property type="entry name" value="P-loop containing nucleotide triphosphate hydrolases"/>
    <property type="match status" value="2"/>
</dbReference>
<accession>A0A2G8LPA2</accession>
<feature type="transmembrane region" description="Helical" evidence="9">
    <location>
        <begin position="361"/>
        <end position="381"/>
    </location>
</feature>
<dbReference type="InterPro" id="IPR003439">
    <property type="entry name" value="ABC_transporter-like_ATP-bd"/>
</dbReference>
<feature type="domain" description="ABC transmembrane type-1" evidence="10">
    <location>
        <begin position="326"/>
        <end position="548"/>
    </location>
</feature>
<dbReference type="Gene3D" id="1.20.1560.10">
    <property type="entry name" value="ABC transporter type 1, transmembrane domain"/>
    <property type="match status" value="2"/>
</dbReference>
<dbReference type="Proteomes" id="UP000230750">
    <property type="component" value="Unassembled WGS sequence"/>
</dbReference>
<proteinExistence type="inferred from homology"/>
<protein>
    <submittedName>
        <fullName evidence="11">Putative multidrug resistance-associated protein 4 isoform X2</fullName>
    </submittedName>
</protein>
<keyword evidence="6" id="KW-0067">ATP-binding</keyword>
<feature type="transmembrane region" description="Helical" evidence="9">
    <location>
        <begin position="325"/>
        <end position="341"/>
    </location>
</feature>
<feature type="transmembrane region" description="Helical" evidence="9">
    <location>
        <begin position="458"/>
        <end position="477"/>
    </location>
</feature>
<evidence type="ECO:0000256" key="3">
    <source>
        <dbReference type="ARBA" id="ARBA00022448"/>
    </source>
</evidence>
<dbReference type="GO" id="GO:0016020">
    <property type="term" value="C:membrane"/>
    <property type="evidence" value="ECO:0007669"/>
    <property type="project" value="UniProtKB-SubCell"/>
</dbReference>
<name>A0A2G8LPA2_STIJA</name>
<evidence type="ECO:0000256" key="6">
    <source>
        <dbReference type="ARBA" id="ARBA00022840"/>
    </source>
</evidence>
<comment type="subcellular location">
    <subcellularLocation>
        <location evidence="1">Membrane</location>
        <topology evidence="1">Multi-pass membrane protein</topology>
    </subcellularLocation>
</comment>
<keyword evidence="7 9" id="KW-1133">Transmembrane helix</keyword>
<evidence type="ECO:0000256" key="4">
    <source>
        <dbReference type="ARBA" id="ARBA00022692"/>
    </source>
</evidence>
<dbReference type="STRING" id="307972.A0A2G8LPA2"/>
<evidence type="ECO:0000256" key="7">
    <source>
        <dbReference type="ARBA" id="ARBA00022989"/>
    </source>
</evidence>
<dbReference type="InterPro" id="IPR050173">
    <property type="entry name" value="ABC_transporter_C-like"/>
</dbReference>
<evidence type="ECO:0000313" key="12">
    <source>
        <dbReference type="Proteomes" id="UP000230750"/>
    </source>
</evidence>
<dbReference type="InterPro" id="IPR036640">
    <property type="entry name" value="ABC1_TM_sf"/>
</dbReference>
<keyword evidence="12" id="KW-1185">Reference proteome</keyword>
<dbReference type="InterPro" id="IPR011527">
    <property type="entry name" value="ABC1_TM_dom"/>
</dbReference>
<dbReference type="PROSITE" id="PS50929">
    <property type="entry name" value="ABC_TM1F"/>
    <property type="match status" value="1"/>
</dbReference>
<dbReference type="EMBL" id="MRZV01000020">
    <property type="protein sequence ID" value="PIK62071.1"/>
    <property type="molecule type" value="Genomic_DNA"/>
</dbReference>
<dbReference type="FunFam" id="3.40.50.300:FF:004162">
    <property type="entry name" value="ATP binding cassette subfamily C member 5"/>
    <property type="match status" value="1"/>
</dbReference>
<dbReference type="Pfam" id="PF00005">
    <property type="entry name" value="ABC_tran"/>
    <property type="match status" value="2"/>
</dbReference>
<evidence type="ECO:0000256" key="9">
    <source>
        <dbReference type="SAM" id="Phobius"/>
    </source>
</evidence>
<comment type="caution">
    <text evidence="11">The sequence shown here is derived from an EMBL/GenBank/DDBJ whole genome shotgun (WGS) entry which is preliminary data.</text>
</comment>
<keyword evidence="4 9" id="KW-0812">Transmembrane</keyword>
<evidence type="ECO:0000256" key="5">
    <source>
        <dbReference type="ARBA" id="ARBA00022741"/>
    </source>
</evidence>
<dbReference type="SUPFAM" id="SSF52540">
    <property type="entry name" value="P-loop containing nucleoside triphosphate hydrolases"/>
    <property type="match status" value="2"/>
</dbReference>
<feature type="transmembrane region" description="Helical" evidence="9">
    <location>
        <begin position="531"/>
        <end position="549"/>
    </location>
</feature>
<comment type="similarity">
    <text evidence="2">Belongs to the ABC transporter superfamily. ABCC family. Conjugate transporter (TC 3.A.1.208) subfamily.</text>
</comment>
<evidence type="ECO:0000256" key="1">
    <source>
        <dbReference type="ARBA" id="ARBA00004141"/>
    </source>
</evidence>
<dbReference type="InterPro" id="IPR027417">
    <property type="entry name" value="P-loop_NTPase"/>
</dbReference>
<keyword evidence="8 9" id="KW-0472">Membrane</keyword>
<dbReference type="PANTHER" id="PTHR24223">
    <property type="entry name" value="ATP-BINDING CASSETTE SUB-FAMILY C"/>
    <property type="match status" value="1"/>
</dbReference>
<evidence type="ECO:0000256" key="8">
    <source>
        <dbReference type="ARBA" id="ARBA00023136"/>
    </source>
</evidence>
<feature type="transmembrane region" description="Helical" evidence="9">
    <location>
        <begin position="432"/>
        <end position="452"/>
    </location>
</feature>
<gene>
    <name evidence="11" type="ORF">BSL78_01082</name>
</gene>
<dbReference type="GO" id="GO:0005524">
    <property type="term" value="F:ATP binding"/>
    <property type="evidence" value="ECO:0007669"/>
    <property type="project" value="UniProtKB-KW"/>
</dbReference>
<keyword evidence="5" id="KW-0547">Nucleotide-binding</keyword>
<dbReference type="SUPFAM" id="SSF90123">
    <property type="entry name" value="ABC transporter transmembrane region"/>
    <property type="match status" value="1"/>
</dbReference>
<evidence type="ECO:0000256" key="2">
    <source>
        <dbReference type="ARBA" id="ARBA00009726"/>
    </source>
</evidence>
<dbReference type="GO" id="GO:0140359">
    <property type="term" value="F:ABC-type transporter activity"/>
    <property type="evidence" value="ECO:0007669"/>
    <property type="project" value="InterPro"/>
</dbReference>
<dbReference type="GO" id="GO:0016887">
    <property type="term" value="F:ATP hydrolysis activity"/>
    <property type="evidence" value="ECO:0007669"/>
    <property type="project" value="InterPro"/>
</dbReference>
<feature type="transmembrane region" description="Helical" evidence="9">
    <location>
        <begin position="31"/>
        <end position="51"/>
    </location>
</feature>
<reference evidence="11 12" key="1">
    <citation type="journal article" date="2017" name="PLoS Biol.">
        <title>The sea cucumber genome provides insights into morphological evolution and visceral regeneration.</title>
        <authorList>
            <person name="Zhang X."/>
            <person name="Sun L."/>
            <person name="Yuan J."/>
            <person name="Sun Y."/>
            <person name="Gao Y."/>
            <person name="Zhang L."/>
            <person name="Li S."/>
            <person name="Dai H."/>
            <person name="Hamel J.F."/>
            <person name="Liu C."/>
            <person name="Yu Y."/>
            <person name="Liu S."/>
            <person name="Lin W."/>
            <person name="Guo K."/>
            <person name="Jin S."/>
            <person name="Xu P."/>
            <person name="Storey K.B."/>
            <person name="Huan P."/>
            <person name="Zhang T."/>
            <person name="Zhou Y."/>
            <person name="Zhang J."/>
            <person name="Lin C."/>
            <person name="Li X."/>
            <person name="Xing L."/>
            <person name="Huo D."/>
            <person name="Sun M."/>
            <person name="Wang L."/>
            <person name="Mercier A."/>
            <person name="Li F."/>
            <person name="Yang H."/>
            <person name="Xiang J."/>
        </authorList>
    </citation>
    <scope>NUCLEOTIDE SEQUENCE [LARGE SCALE GENOMIC DNA]</scope>
    <source>
        <strain evidence="11">Shaxun</strain>
        <tissue evidence="11">Muscle</tissue>
    </source>
</reference>
<dbReference type="AlphaFoldDB" id="A0A2G8LPA2"/>
<evidence type="ECO:0000259" key="10">
    <source>
        <dbReference type="PROSITE" id="PS50929"/>
    </source>
</evidence>
<keyword evidence="3" id="KW-0813">Transport</keyword>
<organism evidence="11 12">
    <name type="scientific">Stichopus japonicus</name>
    <name type="common">Sea cucumber</name>
    <dbReference type="NCBI Taxonomy" id="307972"/>
    <lineage>
        <taxon>Eukaryota</taxon>
        <taxon>Metazoa</taxon>
        <taxon>Echinodermata</taxon>
        <taxon>Eleutherozoa</taxon>
        <taxon>Echinozoa</taxon>
        <taxon>Holothuroidea</taxon>
        <taxon>Aspidochirotacea</taxon>
        <taxon>Aspidochirotida</taxon>
        <taxon>Stichopodidae</taxon>
        <taxon>Apostichopus</taxon>
    </lineage>
</organism>
<feature type="transmembrane region" description="Helical" evidence="9">
    <location>
        <begin position="71"/>
        <end position="91"/>
    </location>
</feature>
<sequence length="729" mass="82210">MTEIITGMRVIKMYAWRTFWRCVKQIRKLEIAKMITASYPIGTNLLLGLYGNRLLDVAMVITYALTTNEPIRASTIFVVVSLCRVISFSFMRRIPRAIQLSSECLVAVERIEKLLLLEENREDDKSEIEDGELSEGTKIEANGVCCSWHEETTANTLKDISFEVKSGQLTAVVGPVGCGKSSLLMSIIRELPVKKGSLKVGGSVSFAAQQPWVFSGTVRKHSLWQGISGNKVQKNCKRLRPEKDLLPDGDQTMIGERGMHHGIWLNTSYPSTHQLQYLATADQIIVLKDQPNENFSQKLFKAEEKQTGDVKWSVYGKYFKSGTNWLGLVCLVFFLLSTQNSRNVTNHFILGFLPPSTERAAFIYGMLILALMLFGLVRAYLALHIMINSSKNLHNKMFAAVLRSPIFFFDTNPTGRIQNRFTKDIGIMDDQLPLTFFDMLQLLLQIIGVVILNAVINYFTLILILPLLLLFLLLRRYSVNATRPVKRLDGVARSPIFSHTTATIHGLSTIRAYKKEEEFFKMFLCSSRQTYRSLVLIFVLDAGLVGVLLNNTLHLTAIFQFTVRQTAFIENEMTSVERVIEYTKLKPEAPLENHKKKPPTSWPGKGSISLRDMSLKYSSESPLVLKNVSCNIKSEEKVGIVGRTGAGKSSLITALFRLAEPCGNIVIDGVNCLELGLHDLRKQLSIIPQDPVLFKGSLRRNLDPFSNHSDEVLWNAIRDVSYERKNIIK</sequence>
<evidence type="ECO:0000313" key="11">
    <source>
        <dbReference type="EMBL" id="PIK62071.1"/>
    </source>
</evidence>